<dbReference type="GeneID" id="7195061"/>
<keyword evidence="2" id="KW-1185">Reference proteome</keyword>
<dbReference type="Proteomes" id="UP000000759">
    <property type="component" value="Chromosome 19"/>
</dbReference>
<proteinExistence type="predicted"/>
<sequence length="266" mass="30690">MYGNTSLIIILSSEHGRLRREQRDIDKRDLKYGQKAKAWGQRYRIEYDGIVYIVDKSLRHEITSFPALLVMANPDLSQRLAPTNALKILRIKPDGSMNTHNICLHRDRQTAAYSTVALEFITEQIFNDTANNSDVFSLIGDAIKSLTTTLTDTRSSIYAHKNNRLTKRCLERKASLVMKQWWYYEILSHLTFDPRSKKWVAYDGPPPGSIHVEWPQEFYSRRQKPPRFLAIHAELVGQNAERFAFKARMADRAEDEESFVLGAVVA</sequence>
<dbReference type="OrthoDB" id="301415at2759"/>
<dbReference type="InParanoid" id="B7G8D9"/>
<reference evidence="2" key="2">
    <citation type="submission" date="2008-08" db="EMBL/GenBank/DDBJ databases">
        <authorList>
            <consortium name="Diatom Consortium"/>
            <person name="Grigoriev I."/>
            <person name="Grimwood J."/>
            <person name="Kuo A."/>
            <person name="Otillar R.P."/>
            <person name="Salamov A."/>
            <person name="Detter J.C."/>
            <person name="Lindquist E."/>
            <person name="Shapiro H."/>
            <person name="Lucas S."/>
            <person name="Glavina del Rio T."/>
            <person name="Pitluck S."/>
            <person name="Rokhsar D."/>
            <person name="Bowler C."/>
        </authorList>
    </citation>
    <scope>GENOME REANNOTATION</scope>
    <source>
        <strain evidence="2">CCAP 1055/1</strain>
    </source>
</reference>
<reference evidence="1 2" key="1">
    <citation type="journal article" date="2008" name="Nature">
        <title>The Phaeodactylum genome reveals the evolutionary history of diatom genomes.</title>
        <authorList>
            <person name="Bowler C."/>
            <person name="Allen A.E."/>
            <person name="Badger J.H."/>
            <person name="Grimwood J."/>
            <person name="Jabbari K."/>
            <person name="Kuo A."/>
            <person name="Maheswari U."/>
            <person name="Martens C."/>
            <person name="Maumus F."/>
            <person name="Otillar R.P."/>
            <person name="Rayko E."/>
            <person name="Salamov A."/>
            <person name="Vandepoele K."/>
            <person name="Beszteri B."/>
            <person name="Gruber A."/>
            <person name="Heijde M."/>
            <person name="Katinka M."/>
            <person name="Mock T."/>
            <person name="Valentin K."/>
            <person name="Verret F."/>
            <person name="Berges J.A."/>
            <person name="Brownlee C."/>
            <person name="Cadoret J.P."/>
            <person name="Chiovitti A."/>
            <person name="Choi C.J."/>
            <person name="Coesel S."/>
            <person name="De Martino A."/>
            <person name="Detter J.C."/>
            <person name="Durkin C."/>
            <person name="Falciatore A."/>
            <person name="Fournet J."/>
            <person name="Haruta M."/>
            <person name="Huysman M.J."/>
            <person name="Jenkins B.D."/>
            <person name="Jiroutova K."/>
            <person name="Jorgensen R.E."/>
            <person name="Joubert Y."/>
            <person name="Kaplan A."/>
            <person name="Kroger N."/>
            <person name="Kroth P.G."/>
            <person name="La Roche J."/>
            <person name="Lindquist E."/>
            <person name="Lommer M."/>
            <person name="Martin-Jezequel V."/>
            <person name="Lopez P.J."/>
            <person name="Lucas S."/>
            <person name="Mangogna M."/>
            <person name="McGinnis K."/>
            <person name="Medlin L.K."/>
            <person name="Montsant A."/>
            <person name="Oudot-Le Secq M.P."/>
            <person name="Napoli C."/>
            <person name="Obornik M."/>
            <person name="Parker M.S."/>
            <person name="Petit J.L."/>
            <person name="Porcel B.M."/>
            <person name="Poulsen N."/>
            <person name="Robison M."/>
            <person name="Rychlewski L."/>
            <person name="Rynearson T.A."/>
            <person name="Schmutz J."/>
            <person name="Shapiro H."/>
            <person name="Siaut M."/>
            <person name="Stanley M."/>
            <person name="Sussman M.R."/>
            <person name="Taylor A.R."/>
            <person name="Vardi A."/>
            <person name="von Dassow P."/>
            <person name="Vyverman W."/>
            <person name="Willis A."/>
            <person name="Wyrwicz L.S."/>
            <person name="Rokhsar D.S."/>
            <person name="Weissenbach J."/>
            <person name="Armbrust E.V."/>
            <person name="Green B.R."/>
            <person name="Van de Peer Y."/>
            <person name="Grigoriev I.V."/>
        </authorList>
    </citation>
    <scope>NUCLEOTIDE SEQUENCE [LARGE SCALE GENOMIC DNA]</scope>
    <source>
        <strain evidence="1 2">CCAP 1055/1</strain>
    </source>
</reference>
<evidence type="ECO:0000313" key="2">
    <source>
        <dbReference type="Proteomes" id="UP000000759"/>
    </source>
</evidence>
<dbReference type="AlphaFoldDB" id="B7G8D9"/>
<name>B7G8D9_PHATC</name>
<dbReference type="EMBL" id="CM000621">
    <property type="protein sequence ID" value="EEC45150.1"/>
    <property type="molecule type" value="Genomic_DNA"/>
</dbReference>
<protein>
    <submittedName>
        <fullName evidence="1">Uncharacterized protein</fullName>
    </submittedName>
</protein>
<gene>
    <name evidence="1" type="ORF">PHATRDRAFT_48792</name>
</gene>
<dbReference type="HOGENOM" id="CLU_1047527_0_0_1"/>
<accession>B7G8D9</accession>
<organism evidence="1 2">
    <name type="scientific">Phaeodactylum tricornutum (strain CCAP 1055/1)</name>
    <dbReference type="NCBI Taxonomy" id="556484"/>
    <lineage>
        <taxon>Eukaryota</taxon>
        <taxon>Sar</taxon>
        <taxon>Stramenopiles</taxon>
        <taxon>Ochrophyta</taxon>
        <taxon>Bacillariophyta</taxon>
        <taxon>Bacillariophyceae</taxon>
        <taxon>Bacillariophycidae</taxon>
        <taxon>Naviculales</taxon>
        <taxon>Phaeodactylaceae</taxon>
        <taxon>Phaeodactylum</taxon>
    </lineage>
</organism>
<dbReference type="KEGG" id="pti:PHATRDRAFT_48792"/>
<dbReference type="RefSeq" id="XP_002183450.1">
    <property type="nucleotide sequence ID" value="XM_002183414.1"/>
</dbReference>
<evidence type="ECO:0000313" key="1">
    <source>
        <dbReference type="EMBL" id="EEC45150.1"/>
    </source>
</evidence>
<dbReference type="PaxDb" id="2850-Phatr48792"/>
<dbReference type="eggNOG" id="ENOG502SU1P">
    <property type="taxonomic scope" value="Eukaryota"/>
</dbReference>